<proteinExistence type="inferred from homology"/>
<dbReference type="InterPro" id="IPR014284">
    <property type="entry name" value="RNA_pol_sigma-70_dom"/>
</dbReference>
<accession>A0A100WUZ3</accession>
<keyword evidence="6" id="KW-0804">Transcription</keyword>
<comment type="similarity">
    <text evidence="1">Belongs to the sigma-70 factor family. ECF subfamily.</text>
</comment>
<evidence type="ECO:0000259" key="7">
    <source>
        <dbReference type="Pfam" id="PF04542"/>
    </source>
</evidence>
<keyword evidence="5" id="KW-0238">DNA-binding</keyword>
<dbReference type="EMBL" id="BCSZ01000050">
    <property type="protein sequence ID" value="GAT04619.1"/>
    <property type="molecule type" value="Genomic_DNA"/>
</dbReference>
<evidence type="ECO:0000259" key="8">
    <source>
        <dbReference type="Pfam" id="PF08281"/>
    </source>
</evidence>
<reference evidence="10" key="2">
    <citation type="submission" date="2016-02" db="EMBL/GenBank/DDBJ databases">
        <title>Draft genome sequence of five rapidly growing Mycobacterium species.</title>
        <authorList>
            <person name="Katahira K."/>
            <person name="Gotou Y."/>
            <person name="Iida K."/>
            <person name="Ogura Y."/>
            <person name="Hayashi T."/>
        </authorList>
    </citation>
    <scope>NUCLEOTIDE SEQUENCE [LARGE SCALE GENOMIC DNA]</scope>
    <source>
        <strain evidence="10">JCM6368</strain>
    </source>
</reference>
<dbReference type="AlphaFoldDB" id="A0A100WUZ3"/>
<evidence type="ECO:0000256" key="2">
    <source>
        <dbReference type="ARBA" id="ARBA00011344"/>
    </source>
</evidence>
<evidence type="ECO:0000256" key="3">
    <source>
        <dbReference type="ARBA" id="ARBA00023015"/>
    </source>
</evidence>
<dbReference type="SUPFAM" id="SSF88659">
    <property type="entry name" value="Sigma3 and sigma4 domains of RNA polymerase sigma factors"/>
    <property type="match status" value="1"/>
</dbReference>
<keyword evidence="3" id="KW-0805">Transcription regulation</keyword>
<dbReference type="Pfam" id="PF08281">
    <property type="entry name" value="Sigma70_r4_2"/>
    <property type="match status" value="1"/>
</dbReference>
<reference evidence="9 10" key="1">
    <citation type="journal article" date="2016" name="Genome Announc.">
        <title>Draft Genome Sequences of Five Rapidly Growing Mycobacterium Species, M. thermoresistibile, M. fortuitum subsp. acetamidolyticum, M. canariasense, M. brisbanense, and M. novocastrense.</title>
        <authorList>
            <person name="Katahira K."/>
            <person name="Ogura Y."/>
            <person name="Gotoh Y."/>
            <person name="Hayashi T."/>
        </authorList>
    </citation>
    <scope>NUCLEOTIDE SEQUENCE [LARGE SCALE GENOMIC DNA]</scope>
    <source>
        <strain evidence="9 10">JCM6368</strain>
    </source>
</reference>
<organism evidence="9 10">
    <name type="scientific">Mycolicibacterium fortuitum subsp. acetamidolyticum</name>
    <dbReference type="NCBI Taxonomy" id="144550"/>
    <lineage>
        <taxon>Bacteria</taxon>
        <taxon>Bacillati</taxon>
        <taxon>Actinomycetota</taxon>
        <taxon>Actinomycetes</taxon>
        <taxon>Mycobacteriales</taxon>
        <taxon>Mycobacteriaceae</taxon>
        <taxon>Mycolicibacterium</taxon>
    </lineage>
</organism>
<dbReference type="InterPro" id="IPR013325">
    <property type="entry name" value="RNA_pol_sigma_r2"/>
</dbReference>
<dbReference type="GO" id="GO:0006352">
    <property type="term" value="P:DNA-templated transcription initiation"/>
    <property type="evidence" value="ECO:0007669"/>
    <property type="project" value="InterPro"/>
</dbReference>
<name>A0A100WUZ3_MYCFO</name>
<feature type="domain" description="RNA polymerase sigma factor 70 region 4 type 2" evidence="8">
    <location>
        <begin position="109"/>
        <end position="159"/>
    </location>
</feature>
<evidence type="ECO:0000256" key="5">
    <source>
        <dbReference type="ARBA" id="ARBA00023125"/>
    </source>
</evidence>
<gene>
    <name evidence="9" type="ORF">RMCFA_4730</name>
</gene>
<dbReference type="GO" id="GO:0003677">
    <property type="term" value="F:DNA binding"/>
    <property type="evidence" value="ECO:0007669"/>
    <property type="project" value="UniProtKB-KW"/>
</dbReference>
<dbReference type="InterPro" id="IPR013249">
    <property type="entry name" value="RNA_pol_sigma70_r4_t2"/>
</dbReference>
<dbReference type="Gene3D" id="1.10.10.10">
    <property type="entry name" value="Winged helix-like DNA-binding domain superfamily/Winged helix DNA-binding domain"/>
    <property type="match status" value="1"/>
</dbReference>
<keyword evidence="4" id="KW-0731">Sigma factor</keyword>
<comment type="caution">
    <text evidence="9">The sequence shown here is derived from an EMBL/GenBank/DDBJ whole genome shotgun (WGS) entry which is preliminary data.</text>
</comment>
<evidence type="ECO:0000313" key="9">
    <source>
        <dbReference type="EMBL" id="GAT04619.1"/>
    </source>
</evidence>
<dbReference type="NCBIfam" id="NF007213">
    <property type="entry name" value="PRK09635.1"/>
    <property type="match status" value="1"/>
</dbReference>
<dbReference type="SUPFAM" id="SSF54427">
    <property type="entry name" value="NTF2-like"/>
    <property type="match status" value="1"/>
</dbReference>
<evidence type="ECO:0000256" key="6">
    <source>
        <dbReference type="ARBA" id="ARBA00023163"/>
    </source>
</evidence>
<comment type="subunit">
    <text evidence="2">Interacts transiently with the RNA polymerase catalytic core formed by RpoA, RpoB, RpoC and RpoZ (2 alpha, 1 beta, 1 beta' and 1 omega subunit) to form the RNA polymerase holoenzyme that can initiate transcription.</text>
</comment>
<feature type="domain" description="RNA polymerase sigma-70 region 2" evidence="7">
    <location>
        <begin position="12"/>
        <end position="75"/>
    </location>
</feature>
<dbReference type="InterPro" id="IPR013324">
    <property type="entry name" value="RNA_pol_sigma_r3/r4-like"/>
</dbReference>
<dbReference type="GO" id="GO:0016987">
    <property type="term" value="F:sigma factor activity"/>
    <property type="evidence" value="ECO:0007669"/>
    <property type="project" value="UniProtKB-KW"/>
</dbReference>
<dbReference type="InterPro" id="IPR007627">
    <property type="entry name" value="RNA_pol_sigma70_r2"/>
</dbReference>
<dbReference type="InterPro" id="IPR052704">
    <property type="entry name" value="ECF_Sigma-70_Domain"/>
</dbReference>
<dbReference type="InterPro" id="IPR036388">
    <property type="entry name" value="WH-like_DNA-bd_sf"/>
</dbReference>
<evidence type="ECO:0000256" key="1">
    <source>
        <dbReference type="ARBA" id="ARBA00010641"/>
    </source>
</evidence>
<dbReference type="PANTHER" id="PTHR30173">
    <property type="entry name" value="SIGMA 19 FACTOR"/>
    <property type="match status" value="1"/>
</dbReference>
<evidence type="ECO:0000256" key="4">
    <source>
        <dbReference type="ARBA" id="ARBA00023082"/>
    </source>
</evidence>
<dbReference type="Pfam" id="PF04542">
    <property type="entry name" value="Sigma70_r2"/>
    <property type="match status" value="1"/>
</dbReference>
<dbReference type="Proteomes" id="UP000069705">
    <property type="component" value="Unassembled WGS sequence"/>
</dbReference>
<sequence length="287" mass="30793">MSDSASIEAAWRAHHPYLVNLAYQMVGDIGDAEDVAQEAFLRLARTDAEHLDDVRAWLTVVAGRLCLDHVRSARSRLERPDPGVLLESTASTGADPADRVTLDDEVRAALFEVLTRLSPGERVAFVLHDVFAVPFEDIAETVGRPVGTCRQLARRARAKFTGATHRPLDVAAIQHRQVMETFIAACTTGDIDALTSVLDPTVWGVGTVLADPAPPPQINHGADAVATNLLRYLGPGATLVCGAAGEPVLLAYDRRRLFAVVTLTIRGGLVTKIEATADPSAREAPQP</sequence>
<dbReference type="Gene3D" id="1.10.1740.10">
    <property type="match status" value="1"/>
</dbReference>
<protein>
    <submittedName>
        <fullName evidence="9">SigI</fullName>
    </submittedName>
</protein>
<dbReference type="InterPro" id="IPR032710">
    <property type="entry name" value="NTF2-like_dom_sf"/>
</dbReference>
<evidence type="ECO:0000313" key="10">
    <source>
        <dbReference type="Proteomes" id="UP000069705"/>
    </source>
</evidence>
<dbReference type="NCBIfam" id="TIGR02937">
    <property type="entry name" value="sigma70-ECF"/>
    <property type="match status" value="1"/>
</dbReference>
<dbReference type="SUPFAM" id="SSF88946">
    <property type="entry name" value="Sigma2 domain of RNA polymerase sigma factors"/>
    <property type="match status" value="1"/>
</dbReference>
<dbReference type="PANTHER" id="PTHR30173:SF43">
    <property type="entry name" value="ECF RNA POLYMERASE SIGMA FACTOR SIGI-RELATED"/>
    <property type="match status" value="1"/>
</dbReference>